<comment type="caution">
    <text evidence="2">The sequence shown here is derived from an EMBL/GenBank/DDBJ whole genome shotgun (WGS) entry which is preliminary data.</text>
</comment>
<evidence type="ECO:0000313" key="3">
    <source>
        <dbReference type="Proteomes" id="UP001216907"/>
    </source>
</evidence>
<accession>A0ABT6FIS4</accession>
<keyword evidence="3" id="KW-1185">Reference proteome</keyword>
<protein>
    <submittedName>
        <fullName evidence="2">Uncharacterized protein</fullName>
    </submittedName>
</protein>
<gene>
    <name evidence="2" type="ORF">PZE19_27305</name>
</gene>
<feature type="compositionally biased region" description="Basic and acidic residues" evidence="1">
    <location>
        <begin position="263"/>
        <end position="279"/>
    </location>
</feature>
<feature type="region of interest" description="Disordered" evidence="1">
    <location>
        <begin position="356"/>
        <end position="402"/>
    </location>
</feature>
<feature type="compositionally biased region" description="Basic and acidic residues" evidence="1">
    <location>
        <begin position="356"/>
        <end position="368"/>
    </location>
</feature>
<reference evidence="2 3" key="1">
    <citation type="submission" date="2023-03" db="EMBL/GenBank/DDBJ databases">
        <title>Paludisphaera mucosa sp. nov. a novel planctomycete from northern fen.</title>
        <authorList>
            <person name="Ivanova A."/>
        </authorList>
    </citation>
    <scope>NUCLEOTIDE SEQUENCE [LARGE SCALE GENOMIC DNA]</scope>
    <source>
        <strain evidence="2 3">Pla2</strain>
    </source>
</reference>
<feature type="compositionally biased region" description="Basic and acidic residues" evidence="1">
    <location>
        <begin position="210"/>
        <end position="233"/>
    </location>
</feature>
<dbReference type="Proteomes" id="UP001216907">
    <property type="component" value="Unassembled WGS sequence"/>
</dbReference>
<feature type="compositionally biased region" description="Basic and acidic residues" evidence="1">
    <location>
        <begin position="663"/>
        <end position="675"/>
    </location>
</feature>
<proteinExistence type="predicted"/>
<sequence length="675" mass="72213">MGVLVSFTKRGKPFLPSGKIRTGIVCNSLTGAGNRPISVPAHPVMVNLAQKRIAVQGAVEQAFRARGEGVDGLDHGAMGGGGVDVIARIGRGRAQEVFGEGGVKEADVFDGRSGVAADDEASQGVENGADGGLVGGAFEGRGGVDQEREGQDWPGAGDGQGGEDGTEAIAPAGGRPAGRLLQAFRIRLGEGAGQSGQIEVRLGDHGVGQKRRDQPLALRPGKDGRARRLRDAAGRQIGVEGRSVGRLQRESTPRRASRRLRMRRDDQAQGLRPRPERRPCQGPGRLAELIEAVEDDPHGRDFRQVGERTEQFQGEVVEPLPLLVRHGEVKRPDRLREAGDGSFQLRLQVAGEADLGRLGREDPDRLDECLGDGPGGQLGPHEGRRQRRLSHSRSADHDHHRLRQARFDSLAKLLGGLKIPGTLEDRGASLALFPEDVAGIPRRVAAQVEIGVEGRPSRGMMGGPQPAEDVEGRESIAGLRVAVFEDFDQRPEERRAGRLQVIGRGQQLEAAHALHELGPGGHRLLDAHAGMAGVDEHAQPAKARVLFQAFADALREMHRTLAGGLLGVGRHQEEMAVLEVAVADVGEDQRLLGQRRASDRLVDRGPGLIDARIDQQPRRMTLGDDARALAGAVGHQRVEPQGDVGQETQPAQGLALRADDEDPPTRHEGPLAKTT</sequence>
<feature type="region of interest" description="Disordered" evidence="1">
    <location>
        <begin position="115"/>
        <end position="175"/>
    </location>
</feature>
<dbReference type="EMBL" id="JARRAG010000002">
    <property type="protein sequence ID" value="MDG3007488.1"/>
    <property type="molecule type" value="Genomic_DNA"/>
</dbReference>
<evidence type="ECO:0000313" key="2">
    <source>
        <dbReference type="EMBL" id="MDG3007488.1"/>
    </source>
</evidence>
<feature type="compositionally biased region" description="Gly residues" evidence="1">
    <location>
        <begin position="129"/>
        <end position="141"/>
    </location>
</feature>
<feature type="region of interest" description="Disordered" evidence="1">
    <location>
        <begin position="204"/>
        <end position="284"/>
    </location>
</feature>
<feature type="region of interest" description="Disordered" evidence="1">
    <location>
        <begin position="632"/>
        <end position="675"/>
    </location>
</feature>
<feature type="compositionally biased region" description="Basic and acidic residues" evidence="1">
    <location>
        <begin position="142"/>
        <end position="151"/>
    </location>
</feature>
<organism evidence="2 3">
    <name type="scientific">Paludisphaera mucosa</name>
    <dbReference type="NCBI Taxonomy" id="3030827"/>
    <lineage>
        <taxon>Bacteria</taxon>
        <taxon>Pseudomonadati</taxon>
        <taxon>Planctomycetota</taxon>
        <taxon>Planctomycetia</taxon>
        <taxon>Isosphaerales</taxon>
        <taxon>Isosphaeraceae</taxon>
        <taxon>Paludisphaera</taxon>
    </lineage>
</organism>
<evidence type="ECO:0000256" key="1">
    <source>
        <dbReference type="SAM" id="MobiDB-lite"/>
    </source>
</evidence>
<name>A0ABT6FIS4_9BACT</name>